<proteinExistence type="predicted"/>
<feature type="region of interest" description="Disordered" evidence="1">
    <location>
        <begin position="150"/>
        <end position="255"/>
    </location>
</feature>
<feature type="compositionally biased region" description="Pro residues" evidence="1">
    <location>
        <begin position="189"/>
        <end position="219"/>
    </location>
</feature>
<feature type="transmembrane region" description="Helical" evidence="2">
    <location>
        <begin position="46"/>
        <end position="64"/>
    </location>
</feature>
<organism evidence="4 5">
    <name type="scientific">Actinomadura livida</name>
    <dbReference type="NCBI Taxonomy" id="79909"/>
    <lineage>
        <taxon>Bacteria</taxon>
        <taxon>Bacillati</taxon>
        <taxon>Actinomycetota</taxon>
        <taxon>Actinomycetes</taxon>
        <taxon>Streptosporangiales</taxon>
        <taxon>Thermomonosporaceae</taxon>
        <taxon>Actinomadura</taxon>
    </lineage>
</organism>
<name>A0A7W7IJ14_9ACTN</name>
<reference evidence="3 6" key="1">
    <citation type="journal article" date="2019" name="Int. J. Syst. Evol. Microbiol.">
        <title>The Global Catalogue of Microorganisms (GCM) 10K type strain sequencing project: providing services to taxonomists for standard genome sequencing and annotation.</title>
        <authorList>
            <consortium name="The Broad Institute Genomics Platform"/>
            <consortium name="The Broad Institute Genome Sequencing Center for Infectious Disease"/>
            <person name="Wu L."/>
            <person name="Ma J."/>
        </authorList>
    </citation>
    <scope>NUCLEOTIDE SEQUENCE [LARGE SCALE GENOMIC DNA]</scope>
    <source>
        <strain evidence="3 6">JCM 10667</strain>
    </source>
</reference>
<evidence type="ECO:0000313" key="4">
    <source>
        <dbReference type="EMBL" id="MBB4777992.1"/>
    </source>
</evidence>
<dbReference type="PROSITE" id="PS51257">
    <property type="entry name" value="PROKAR_LIPOPROTEIN"/>
    <property type="match status" value="1"/>
</dbReference>
<evidence type="ECO:0000313" key="3">
    <source>
        <dbReference type="EMBL" id="GAA0560958.1"/>
    </source>
</evidence>
<dbReference type="Proteomes" id="UP000549343">
    <property type="component" value="Unassembled WGS sequence"/>
</dbReference>
<reference evidence="4 5" key="2">
    <citation type="submission" date="2020-08" db="EMBL/GenBank/DDBJ databases">
        <title>Sequencing the genomes of 1000 actinobacteria strains.</title>
        <authorList>
            <person name="Klenk H.-P."/>
        </authorList>
    </citation>
    <scope>NUCLEOTIDE SEQUENCE [LARGE SCALE GENOMIC DNA]</scope>
    <source>
        <strain evidence="4 5">DSM 44772</strain>
    </source>
</reference>
<dbReference type="Proteomes" id="UP001501427">
    <property type="component" value="Unassembled WGS sequence"/>
</dbReference>
<feature type="transmembrane region" description="Helical" evidence="2">
    <location>
        <begin position="109"/>
        <end position="133"/>
    </location>
</feature>
<keyword evidence="2" id="KW-0812">Transmembrane</keyword>
<sequence length="255" mass="26218">MSNGARHGLGALVGLVVTPIIAACMMYGTDKLSRAVRTFAFEGGDRWVGAAVFVVAAVLLGLVAGSRLSPLASFIPGAAYTVIGVLWILAPRWTFQHTGRDFLPRELWIGYTTLAAYGVFLLIGLGLVVASLAPSRWKALRPAGAAPRFGAPPAPMGPPMHGAPAHMGPPPGQGSPPWQGAPQYGQPPARQPGPGNPPPLPSAAPAAPPAPPPAPPAPAPAADDRPAPPPRSGADRSDSDEDEPGEWTQVYGGNR</sequence>
<dbReference type="EMBL" id="BAAAHD010000022">
    <property type="protein sequence ID" value="GAA0560958.1"/>
    <property type="molecule type" value="Genomic_DNA"/>
</dbReference>
<keyword evidence="2" id="KW-1133">Transmembrane helix</keyword>
<keyword evidence="2" id="KW-0472">Membrane</keyword>
<evidence type="ECO:0000256" key="1">
    <source>
        <dbReference type="SAM" id="MobiDB-lite"/>
    </source>
</evidence>
<reference evidence="3" key="3">
    <citation type="submission" date="2023-12" db="EMBL/GenBank/DDBJ databases">
        <authorList>
            <person name="Sun Q."/>
            <person name="Inoue M."/>
        </authorList>
    </citation>
    <scope>NUCLEOTIDE SEQUENCE</scope>
    <source>
        <strain evidence="3">JCM 10667</strain>
    </source>
</reference>
<keyword evidence="6" id="KW-1185">Reference proteome</keyword>
<dbReference type="EMBL" id="JACHMV010000001">
    <property type="protein sequence ID" value="MBB4777992.1"/>
    <property type="molecule type" value="Genomic_DNA"/>
</dbReference>
<accession>A0A7W7IJ14</accession>
<evidence type="ECO:0000313" key="5">
    <source>
        <dbReference type="Proteomes" id="UP000549343"/>
    </source>
</evidence>
<dbReference type="AlphaFoldDB" id="A0A7W7IJ14"/>
<evidence type="ECO:0000256" key="2">
    <source>
        <dbReference type="SAM" id="Phobius"/>
    </source>
</evidence>
<comment type="caution">
    <text evidence="4">The sequence shown here is derived from an EMBL/GenBank/DDBJ whole genome shotgun (WGS) entry which is preliminary data.</text>
</comment>
<gene>
    <name evidence="4" type="ORF">F4557_006410</name>
    <name evidence="3" type="ORF">GCM10009546_23900</name>
</gene>
<feature type="compositionally biased region" description="Low complexity" evidence="1">
    <location>
        <begin position="175"/>
        <end position="188"/>
    </location>
</feature>
<dbReference type="RefSeq" id="WP_184888808.1">
    <property type="nucleotide sequence ID" value="NZ_BAAAHD010000022.1"/>
</dbReference>
<protein>
    <submittedName>
        <fullName evidence="4">Uncharacterized protein</fullName>
    </submittedName>
</protein>
<evidence type="ECO:0000313" key="6">
    <source>
        <dbReference type="Proteomes" id="UP001501427"/>
    </source>
</evidence>
<feature type="transmembrane region" description="Helical" evidence="2">
    <location>
        <begin position="71"/>
        <end position="89"/>
    </location>
</feature>